<evidence type="ECO:0000313" key="2">
    <source>
        <dbReference type="EMBL" id="STY22094.1"/>
    </source>
</evidence>
<evidence type="ECO:0000313" key="1">
    <source>
        <dbReference type="EMBL" id="KTD76089.1"/>
    </source>
</evidence>
<dbReference type="RefSeq" id="WP_058477928.1">
    <property type="nucleotide sequence ID" value="NZ_CAAAIO010000026.1"/>
</dbReference>
<accession>A0A378L5R0</accession>
<evidence type="ECO:0000313" key="4">
    <source>
        <dbReference type="Proteomes" id="UP000255110"/>
    </source>
</evidence>
<gene>
    <name evidence="1" type="ORF">Lstg_2377</name>
    <name evidence="2" type="ORF">NCTC11991_00672</name>
</gene>
<dbReference type="Proteomes" id="UP000255110">
    <property type="component" value="Unassembled WGS sequence"/>
</dbReference>
<dbReference type="AlphaFoldDB" id="A0A378L5R0"/>
<proteinExistence type="predicted"/>
<name>A0A378L5R0_9GAMM</name>
<organism evidence="2 4">
    <name type="scientific">Legionella steigerwaltii</name>
    <dbReference type="NCBI Taxonomy" id="460"/>
    <lineage>
        <taxon>Bacteria</taxon>
        <taxon>Pseudomonadati</taxon>
        <taxon>Pseudomonadota</taxon>
        <taxon>Gammaproteobacteria</taxon>
        <taxon>Legionellales</taxon>
        <taxon>Legionellaceae</taxon>
        <taxon>Legionella</taxon>
    </lineage>
</organism>
<dbReference type="EMBL" id="LNYZ01000019">
    <property type="protein sequence ID" value="KTD76089.1"/>
    <property type="molecule type" value="Genomic_DNA"/>
</dbReference>
<reference evidence="1 3" key="1">
    <citation type="submission" date="2015-11" db="EMBL/GenBank/DDBJ databases">
        <title>Genomic analysis of 38 Legionella species identifies large and diverse effector repertoires.</title>
        <authorList>
            <person name="Burstein D."/>
            <person name="Amaro F."/>
            <person name="Zusman T."/>
            <person name="Lifshitz Z."/>
            <person name="Cohen O."/>
            <person name="Gilbert J.A."/>
            <person name="Pupko T."/>
            <person name="Shuman H.A."/>
            <person name="Segal G."/>
        </authorList>
    </citation>
    <scope>NUCLEOTIDE SEQUENCE [LARGE SCALE GENOMIC DNA]</scope>
    <source>
        <strain evidence="1 3">SC-18-C9</strain>
    </source>
</reference>
<keyword evidence="3" id="KW-1185">Reference proteome</keyword>
<sequence>MNKNIIVTVLITGSLLTTPLFASDFFQKLMPGKRSLHSAVNVHTKPMAKHKNQNYTDFSGSWSGNCSLADDIEISMDVTIENDDTYFNIDGQELKIGPLHTETTSDNLSAAYEHTSLEWSNDMSMLIMKGVYFDKMHSLYPHNEANPMETMIGQIAFSLTNEQLTIKGQTLSFIDLEQMGELSTLTCTLSKK</sequence>
<dbReference type="Proteomes" id="UP000054820">
    <property type="component" value="Unassembled WGS sequence"/>
</dbReference>
<dbReference type="EMBL" id="UGOY01000001">
    <property type="protein sequence ID" value="STY22094.1"/>
    <property type="molecule type" value="Genomic_DNA"/>
</dbReference>
<reference evidence="2 4" key="2">
    <citation type="submission" date="2018-06" db="EMBL/GenBank/DDBJ databases">
        <authorList>
            <consortium name="Pathogen Informatics"/>
            <person name="Doyle S."/>
        </authorList>
    </citation>
    <scope>NUCLEOTIDE SEQUENCE [LARGE SCALE GENOMIC DNA]</scope>
    <source>
        <strain evidence="2 4">NCTC11991</strain>
    </source>
</reference>
<protein>
    <submittedName>
        <fullName evidence="2">Uncharacterized protein</fullName>
    </submittedName>
</protein>
<evidence type="ECO:0000313" key="3">
    <source>
        <dbReference type="Proteomes" id="UP000054820"/>
    </source>
</evidence>
<dbReference type="OrthoDB" id="5643761at2"/>